<dbReference type="PROSITE" id="PS00061">
    <property type="entry name" value="ADH_SHORT"/>
    <property type="match status" value="1"/>
</dbReference>
<dbReference type="PRINTS" id="PR00081">
    <property type="entry name" value="GDHRDH"/>
</dbReference>
<dbReference type="CDD" id="cd05233">
    <property type="entry name" value="SDR_c"/>
    <property type="match status" value="1"/>
</dbReference>
<proteinExistence type="inferred from homology"/>
<evidence type="ECO:0000313" key="3">
    <source>
        <dbReference type="EMBL" id="VAW81635.1"/>
    </source>
</evidence>
<organism evidence="3">
    <name type="scientific">hydrothermal vent metagenome</name>
    <dbReference type="NCBI Taxonomy" id="652676"/>
    <lineage>
        <taxon>unclassified sequences</taxon>
        <taxon>metagenomes</taxon>
        <taxon>ecological metagenomes</taxon>
    </lineage>
</organism>
<dbReference type="SUPFAM" id="SSF51735">
    <property type="entry name" value="NAD(P)-binding Rossmann-fold domains"/>
    <property type="match status" value="1"/>
</dbReference>
<keyword evidence="2" id="KW-0560">Oxidoreductase</keyword>
<protein>
    <submittedName>
        <fullName evidence="3">Nucleoside-diphosphate-sugar epimerase</fullName>
    </submittedName>
</protein>
<evidence type="ECO:0000256" key="1">
    <source>
        <dbReference type="ARBA" id="ARBA00006484"/>
    </source>
</evidence>
<dbReference type="InterPro" id="IPR051911">
    <property type="entry name" value="SDR_oxidoreductase"/>
</dbReference>
<dbReference type="GO" id="GO:0016491">
    <property type="term" value="F:oxidoreductase activity"/>
    <property type="evidence" value="ECO:0007669"/>
    <property type="project" value="UniProtKB-KW"/>
</dbReference>
<dbReference type="InterPro" id="IPR036291">
    <property type="entry name" value="NAD(P)-bd_dom_sf"/>
</dbReference>
<name>A0A3B0YL63_9ZZZZ</name>
<comment type="similarity">
    <text evidence="1">Belongs to the short-chain dehydrogenases/reductases (SDR) family.</text>
</comment>
<dbReference type="InterPro" id="IPR020904">
    <property type="entry name" value="Sc_DH/Rdtase_CS"/>
</dbReference>
<dbReference type="PANTHER" id="PTHR43976:SF16">
    <property type="entry name" value="SHORT-CHAIN DEHYDROGENASE_REDUCTASE FAMILY PROTEIN"/>
    <property type="match status" value="1"/>
</dbReference>
<dbReference type="Pfam" id="PF00106">
    <property type="entry name" value="adh_short"/>
    <property type="match status" value="1"/>
</dbReference>
<accession>A0A3B0YL63</accession>
<dbReference type="AlphaFoldDB" id="A0A3B0YL63"/>
<gene>
    <name evidence="3" type="ORF">MNBD_GAMMA12-710</name>
</gene>
<dbReference type="Gene3D" id="3.40.50.720">
    <property type="entry name" value="NAD(P)-binding Rossmann-like Domain"/>
    <property type="match status" value="1"/>
</dbReference>
<evidence type="ECO:0000256" key="2">
    <source>
        <dbReference type="ARBA" id="ARBA00023002"/>
    </source>
</evidence>
<dbReference type="InterPro" id="IPR002347">
    <property type="entry name" value="SDR_fam"/>
</dbReference>
<dbReference type="EMBL" id="UOFL01000222">
    <property type="protein sequence ID" value="VAW81635.1"/>
    <property type="molecule type" value="Genomic_DNA"/>
</dbReference>
<reference evidence="3" key="1">
    <citation type="submission" date="2018-06" db="EMBL/GenBank/DDBJ databases">
        <authorList>
            <person name="Zhirakovskaya E."/>
        </authorList>
    </citation>
    <scope>NUCLEOTIDE SEQUENCE</scope>
</reference>
<dbReference type="PANTHER" id="PTHR43976">
    <property type="entry name" value="SHORT CHAIN DEHYDROGENASE"/>
    <property type="match status" value="1"/>
</dbReference>
<sequence length="247" mass="26802">MAKKNKPVIALVTGASSGIGRAVCQKLLQQQYKVIAAGRNIESLAEIYHDSDMQFVSLDLAKPDLVAASIATLVREYKHQSMAIDTYIGCGGYGKFGGLEQFSNTQIRELMDVNFTSHAIIVRALIPDLRRLAGHIILMGSEAALTGTRNGVMYCASKFALRGFAQALRDECGKSGLRVGIVNPGMVDTQFFDALEFAPGEDPVQHIRAEDVAEAVMLMLNQPAGTVVDEINMSPLNKVIRSKQKSD</sequence>